<sequence>PKLIILLRHGESEANADNTLWRTKPDNIINLTEKGIQQAKEAGLRIENLFQSYDDDDNNINRVQIHVSPFERTLQTTWAARPFFKHRVVETLLESRIREQEFGNFSKRDSTALREEQKRVGRFWYRFATGESGADVYDRIKSWWRESILTVNERPGYDSVDAIVVITHSLSMRFVLMQLFNWSPTTFHSVWDTGLCDMYVL</sequence>
<evidence type="ECO:0000256" key="1">
    <source>
        <dbReference type="PIRSR" id="PIRSR613078-1"/>
    </source>
</evidence>
<dbReference type="Gene3D" id="3.40.50.1240">
    <property type="entry name" value="Phosphoglycerate mutase-like"/>
    <property type="match status" value="1"/>
</dbReference>
<protein>
    <submittedName>
        <fullName evidence="3">Phosphoglycerate mutase-like protein</fullName>
    </submittedName>
</protein>
<proteinExistence type="predicted"/>
<feature type="active site" description="Proton donor/acceptor" evidence="1">
    <location>
        <position position="99"/>
    </location>
</feature>
<dbReference type="SUPFAM" id="SSF53254">
    <property type="entry name" value="Phosphoglycerate mutase-like"/>
    <property type="match status" value="1"/>
</dbReference>
<dbReference type="InterPro" id="IPR029033">
    <property type="entry name" value="His_PPase_superfam"/>
</dbReference>
<evidence type="ECO:0000256" key="2">
    <source>
        <dbReference type="PIRSR" id="PIRSR613078-2"/>
    </source>
</evidence>
<evidence type="ECO:0000313" key="4">
    <source>
        <dbReference type="Proteomes" id="UP000095751"/>
    </source>
</evidence>
<dbReference type="SMART" id="SM00855">
    <property type="entry name" value="PGAM"/>
    <property type="match status" value="1"/>
</dbReference>
<keyword evidence="4" id="KW-1185">Reference proteome</keyword>
<dbReference type="PANTHER" id="PTHR46192">
    <property type="entry name" value="BROAD-RANGE ACID PHOSPHATASE DET1"/>
    <property type="match status" value="1"/>
</dbReference>
<dbReference type="InterPro" id="IPR013078">
    <property type="entry name" value="His_Pase_superF_clade-1"/>
</dbReference>
<dbReference type="AlphaFoldDB" id="A0A1E7FS06"/>
<gene>
    <name evidence="3" type="ORF">FRACYDRAFT_152930</name>
</gene>
<dbReference type="InterPro" id="IPR001345">
    <property type="entry name" value="PG/BPGM_mutase_AS"/>
</dbReference>
<dbReference type="CDD" id="cd07067">
    <property type="entry name" value="HP_PGM_like"/>
    <property type="match status" value="1"/>
</dbReference>
<organism evidence="3 4">
    <name type="scientific">Fragilariopsis cylindrus CCMP1102</name>
    <dbReference type="NCBI Taxonomy" id="635003"/>
    <lineage>
        <taxon>Eukaryota</taxon>
        <taxon>Sar</taxon>
        <taxon>Stramenopiles</taxon>
        <taxon>Ochrophyta</taxon>
        <taxon>Bacillariophyta</taxon>
        <taxon>Bacillariophyceae</taxon>
        <taxon>Bacillariophycidae</taxon>
        <taxon>Bacillariales</taxon>
        <taxon>Bacillariaceae</taxon>
        <taxon>Fragilariopsis</taxon>
    </lineage>
</organism>
<dbReference type="KEGG" id="fcy:FRACYDRAFT_152930"/>
<dbReference type="Pfam" id="PF00300">
    <property type="entry name" value="His_Phos_1"/>
    <property type="match status" value="1"/>
</dbReference>
<feature type="binding site" evidence="2">
    <location>
        <position position="72"/>
    </location>
    <ligand>
        <name>substrate</name>
    </ligand>
</feature>
<feature type="non-terminal residue" evidence="3">
    <location>
        <position position="1"/>
    </location>
</feature>
<dbReference type="PROSITE" id="PS00175">
    <property type="entry name" value="PG_MUTASE"/>
    <property type="match status" value="1"/>
</dbReference>
<dbReference type="PIRSF" id="PIRSF000709">
    <property type="entry name" value="6PFK_2-Ptase"/>
    <property type="match status" value="1"/>
</dbReference>
<feature type="binding site" evidence="2">
    <location>
        <begin position="8"/>
        <end position="15"/>
    </location>
    <ligand>
        <name>substrate</name>
    </ligand>
</feature>
<reference evidence="3 4" key="1">
    <citation type="submission" date="2016-09" db="EMBL/GenBank/DDBJ databases">
        <title>Extensive genetic diversity and differential bi-allelic expression allows diatom success in the polar Southern Ocean.</title>
        <authorList>
            <consortium name="DOE Joint Genome Institute"/>
            <person name="Mock T."/>
            <person name="Otillar R.P."/>
            <person name="Strauss J."/>
            <person name="Dupont C."/>
            <person name="Frickenhaus S."/>
            <person name="Maumus F."/>
            <person name="Mcmullan M."/>
            <person name="Sanges R."/>
            <person name="Schmutz J."/>
            <person name="Toseland A."/>
            <person name="Valas R."/>
            <person name="Veluchamy A."/>
            <person name="Ward B.J."/>
            <person name="Allen A."/>
            <person name="Barry K."/>
            <person name="Falciatore A."/>
            <person name="Ferrante M."/>
            <person name="Fortunato A.E."/>
            <person name="Gloeckner G."/>
            <person name="Gruber A."/>
            <person name="Hipkin R."/>
            <person name="Janech M."/>
            <person name="Kroth P."/>
            <person name="Leese F."/>
            <person name="Lindquist E."/>
            <person name="Lyon B.R."/>
            <person name="Martin J."/>
            <person name="Mayer C."/>
            <person name="Parker M."/>
            <person name="Quesneville H."/>
            <person name="Raymond J."/>
            <person name="Uhlig C."/>
            <person name="Valentin K.U."/>
            <person name="Worden A.Z."/>
            <person name="Armbrust E.V."/>
            <person name="Bowler C."/>
            <person name="Green B."/>
            <person name="Moulton V."/>
            <person name="Van Oosterhout C."/>
            <person name="Grigoriev I."/>
        </authorList>
    </citation>
    <scope>NUCLEOTIDE SEQUENCE [LARGE SCALE GENOMIC DNA]</scope>
    <source>
        <strain evidence="3 4">CCMP1102</strain>
    </source>
</reference>
<name>A0A1E7FS06_9STRA</name>
<dbReference type="GO" id="GO:0003824">
    <property type="term" value="F:catalytic activity"/>
    <property type="evidence" value="ECO:0007669"/>
    <property type="project" value="InterPro"/>
</dbReference>
<dbReference type="InParanoid" id="A0A1E7FS06"/>
<evidence type="ECO:0000313" key="3">
    <source>
        <dbReference type="EMBL" id="OEU20885.1"/>
    </source>
</evidence>
<feature type="active site" description="Tele-phosphohistidine intermediate" evidence="1">
    <location>
        <position position="9"/>
    </location>
</feature>
<dbReference type="OrthoDB" id="44349at2759"/>
<dbReference type="InterPro" id="IPR052765">
    <property type="entry name" value="PGM-Related"/>
</dbReference>
<accession>A0A1E7FS06</accession>
<dbReference type="EMBL" id="KV784354">
    <property type="protein sequence ID" value="OEU20885.1"/>
    <property type="molecule type" value="Genomic_DNA"/>
</dbReference>
<dbReference type="Proteomes" id="UP000095751">
    <property type="component" value="Unassembled WGS sequence"/>
</dbReference>
<feature type="non-terminal residue" evidence="3">
    <location>
        <position position="201"/>
    </location>
</feature>